<gene>
    <name evidence="1" type="ORF">Vbra_1763</name>
</gene>
<organism evidence="1 2">
    <name type="scientific">Vitrella brassicaformis (strain CCMP3155)</name>
    <dbReference type="NCBI Taxonomy" id="1169540"/>
    <lineage>
        <taxon>Eukaryota</taxon>
        <taxon>Sar</taxon>
        <taxon>Alveolata</taxon>
        <taxon>Colpodellida</taxon>
        <taxon>Vitrellaceae</taxon>
        <taxon>Vitrella</taxon>
    </lineage>
</organism>
<name>A0A0G4FZW2_VITBC</name>
<keyword evidence="2" id="KW-1185">Reference proteome</keyword>
<dbReference type="AlphaFoldDB" id="A0A0G4FZW2"/>
<dbReference type="EMBL" id="CDMY01000534">
    <property type="protein sequence ID" value="CEM21079.1"/>
    <property type="molecule type" value="Genomic_DNA"/>
</dbReference>
<dbReference type="VEuPathDB" id="CryptoDB:Vbra_1763"/>
<reference evidence="1 2" key="1">
    <citation type="submission" date="2014-11" db="EMBL/GenBank/DDBJ databases">
        <authorList>
            <person name="Zhu J."/>
            <person name="Qi W."/>
            <person name="Song R."/>
        </authorList>
    </citation>
    <scope>NUCLEOTIDE SEQUENCE [LARGE SCALE GENOMIC DNA]</scope>
</reference>
<feature type="non-terminal residue" evidence="1">
    <location>
        <position position="1"/>
    </location>
</feature>
<evidence type="ECO:0000313" key="1">
    <source>
        <dbReference type="EMBL" id="CEM21079.1"/>
    </source>
</evidence>
<protein>
    <submittedName>
        <fullName evidence="1">Uncharacterized protein</fullName>
    </submittedName>
</protein>
<proteinExistence type="predicted"/>
<dbReference type="InParanoid" id="A0A0G4FZW2"/>
<sequence>DFGGQDGVIVVVICLAKTCQFDLLVFEHTGFCEPQLKPGETITGVCASIALFVPTLDVPPSLEGEPLAMIQSRPAKTKALSTKLNMKKPKAASARREVEGLFGCPLLTALLEDSEPNNATGNPTANIVQNGTDQSLLVDLPFALASGFPQVVVAANSVQGNANLIAAVDDEPFSLSENPSGEADAVYEDALIVPTDAGSKLEVFVTAADGEDAMAEVVVLLFDGACTVPFEITPVDVPTVPVDGGGAER</sequence>
<dbReference type="Proteomes" id="UP000041254">
    <property type="component" value="Unassembled WGS sequence"/>
</dbReference>
<accession>A0A0G4FZW2</accession>
<evidence type="ECO:0000313" key="2">
    <source>
        <dbReference type="Proteomes" id="UP000041254"/>
    </source>
</evidence>